<dbReference type="Proteomes" id="UP001305779">
    <property type="component" value="Unassembled WGS sequence"/>
</dbReference>
<protein>
    <recommendedName>
        <fullName evidence="3">F-box domain-containing protein</fullName>
    </recommendedName>
</protein>
<reference evidence="1 2" key="1">
    <citation type="journal article" date="2023" name="G3 (Bethesda)">
        <title>A chromosome-level genome assembly of Zasmidium syzygii isolated from banana leaves.</title>
        <authorList>
            <person name="van Westerhoven A.C."/>
            <person name="Mehrabi R."/>
            <person name="Talebi R."/>
            <person name="Steentjes M.B.F."/>
            <person name="Corcolon B."/>
            <person name="Chong P.A."/>
            <person name="Kema G.H.J."/>
            <person name="Seidl M.F."/>
        </authorList>
    </citation>
    <scope>NUCLEOTIDE SEQUENCE [LARGE SCALE GENOMIC DNA]</scope>
    <source>
        <strain evidence="1 2">P124</strain>
    </source>
</reference>
<sequence length="172" mass="20051">MATFTDLPQELRGHKMRQSGLAIRLASICRLTRQDILSLIWNKTPVVVNSLTILGLRRKVWNEDWLRHIEDLQVRVIADFNTRYNLQAMVFSIFERHGVFEVRLSIRQGGHATDQTSPRIVEEDLRVKYQPRAKMVQNLINDNGCITLKSITMLAEIHEEDESAWKRGRRNS</sequence>
<name>A0ABR0E7P3_ZASCE</name>
<evidence type="ECO:0000313" key="1">
    <source>
        <dbReference type="EMBL" id="KAK4497447.1"/>
    </source>
</evidence>
<evidence type="ECO:0008006" key="3">
    <source>
        <dbReference type="Google" id="ProtNLM"/>
    </source>
</evidence>
<organism evidence="1 2">
    <name type="scientific">Zasmidium cellare</name>
    <name type="common">Wine cellar mold</name>
    <name type="synonym">Racodium cellare</name>
    <dbReference type="NCBI Taxonomy" id="395010"/>
    <lineage>
        <taxon>Eukaryota</taxon>
        <taxon>Fungi</taxon>
        <taxon>Dikarya</taxon>
        <taxon>Ascomycota</taxon>
        <taxon>Pezizomycotina</taxon>
        <taxon>Dothideomycetes</taxon>
        <taxon>Dothideomycetidae</taxon>
        <taxon>Mycosphaerellales</taxon>
        <taxon>Mycosphaerellaceae</taxon>
        <taxon>Zasmidium</taxon>
    </lineage>
</organism>
<comment type="caution">
    <text evidence="1">The sequence shown here is derived from an EMBL/GenBank/DDBJ whole genome shotgun (WGS) entry which is preliminary data.</text>
</comment>
<proteinExistence type="predicted"/>
<dbReference type="EMBL" id="JAXOVC010000009">
    <property type="protein sequence ID" value="KAK4497447.1"/>
    <property type="molecule type" value="Genomic_DNA"/>
</dbReference>
<evidence type="ECO:0000313" key="2">
    <source>
        <dbReference type="Proteomes" id="UP001305779"/>
    </source>
</evidence>
<accession>A0ABR0E7P3</accession>
<keyword evidence="2" id="KW-1185">Reference proteome</keyword>
<gene>
    <name evidence="1" type="ORF">PRZ48_011898</name>
</gene>